<evidence type="ECO:0000256" key="5">
    <source>
        <dbReference type="SAM" id="Phobius"/>
    </source>
</evidence>
<evidence type="ECO:0000256" key="4">
    <source>
        <dbReference type="ARBA" id="ARBA00023136"/>
    </source>
</evidence>
<name>A0A1H9N6S0_9PSEU</name>
<evidence type="ECO:0000313" key="7">
    <source>
        <dbReference type="Proteomes" id="UP000199051"/>
    </source>
</evidence>
<keyword evidence="3 5" id="KW-1133">Transmembrane helix</keyword>
<dbReference type="AlphaFoldDB" id="A0A1H9N6S0"/>
<dbReference type="SUPFAM" id="SSF81324">
    <property type="entry name" value="Voltage-gated potassium channels"/>
    <property type="match status" value="1"/>
</dbReference>
<protein>
    <submittedName>
        <fullName evidence="6">Ion transport protein</fullName>
    </submittedName>
</protein>
<evidence type="ECO:0000256" key="3">
    <source>
        <dbReference type="ARBA" id="ARBA00022989"/>
    </source>
</evidence>
<dbReference type="Proteomes" id="UP000199051">
    <property type="component" value="Unassembled WGS sequence"/>
</dbReference>
<dbReference type="EMBL" id="FOGI01000002">
    <property type="protein sequence ID" value="SER31123.1"/>
    <property type="molecule type" value="Genomic_DNA"/>
</dbReference>
<gene>
    <name evidence="6" type="ORF">SAMN04487818_102521</name>
</gene>
<comment type="subcellular location">
    <subcellularLocation>
        <location evidence="1">Membrane</location>
        <topology evidence="1">Multi-pass membrane protein</topology>
    </subcellularLocation>
</comment>
<keyword evidence="7" id="KW-1185">Reference proteome</keyword>
<dbReference type="InterPro" id="IPR027359">
    <property type="entry name" value="Volt_channel_dom_sf"/>
</dbReference>
<keyword evidence="4 5" id="KW-0472">Membrane</keyword>
<dbReference type="Gene3D" id="1.20.120.350">
    <property type="entry name" value="Voltage-gated potassium channels. Chain C"/>
    <property type="match status" value="1"/>
</dbReference>
<accession>A0A1H9N6S0</accession>
<dbReference type="GO" id="GO:0016020">
    <property type="term" value="C:membrane"/>
    <property type="evidence" value="ECO:0007669"/>
    <property type="project" value="UniProtKB-SubCell"/>
</dbReference>
<feature type="transmembrane region" description="Helical" evidence="5">
    <location>
        <begin position="47"/>
        <end position="67"/>
    </location>
</feature>
<proteinExistence type="predicted"/>
<organism evidence="6 7">
    <name type="scientific">Actinokineospora terrae</name>
    <dbReference type="NCBI Taxonomy" id="155974"/>
    <lineage>
        <taxon>Bacteria</taxon>
        <taxon>Bacillati</taxon>
        <taxon>Actinomycetota</taxon>
        <taxon>Actinomycetes</taxon>
        <taxon>Pseudonocardiales</taxon>
        <taxon>Pseudonocardiaceae</taxon>
        <taxon>Actinokineospora</taxon>
    </lineage>
</organism>
<keyword evidence="2 5" id="KW-0812">Transmembrane</keyword>
<reference evidence="7" key="1">
    <citation type="submission" date="2016-10" db="EMBL/GenBank/DDBJ databases">
        <authorList>
            <person name="Varghese N."/>
            <person name="Submissions S."/>
        </authorList>
    </citation>
    <scope>NUCLEOTIDE SEQUENCE [LARGE SCALE GENOMIC DNA]</scope>
    <source>
        <strain evidence="7">DSM 44260</strain>
    </source>
</reference>
<evidence type="ECO:0000313" key="6">
    <source>
        <dbReference type="EMBL" id="SER31123.1"/>
    </source>
</evidence>
<dbReference type="STRING" id="155974.SAMN04487818_102521"/>
<feature type="transmembrane region" description="Helical" evidence="5">
    <location>
        <begin position="19"/>
        <end position="35"/>
    </location>
</feature>
<evidence type="ECO:0000256" key="2">
    <source>
        <dbReference type="ARBA" id="ARBA00022692"/>
    </source>
</evidence>
<dbReference type="RefSeq" id="WP_092775417.1">
    <property type="nucleotide sequence ID" value="NZ_FOGI01000002.1"/>
</dbReference>
<sequence>MVINPGTEPRKHRVSVDDWVMLLLAVLAVGLLVYRKFWHPPVDQVRVILWVDRGLCAVFAVEFLWRWAAVRFTRRFLLVNWYDLVGLVPVAHVALRAFRLLRVVRIGVQLTRLRRPVDRSVGEELAHRAMARFGGVLIDVVKKPLTVAVLDEVVSVLRTGHYARNLASALEENRTEIRAMVLEKIRQDPQAGLLRRVPFHDEIVGSVTDATLRVVLEMLADPRTDELISDLLRENIEQIRSAVRADAHRNLPEPEPPDR</sequence>
<evidence type="ECO:0000256" key="1">
    <source>
        <dbReference type="ARBA" id="ARBA00004141"/>
    </source>
</evidence>